<dbReference type="GO" id="GO:0008803">
    <property type="term" value="F:bis(5'-nucleosyl)-tetraphosphatase (symmetrical) activity"/>
    <property type="evidence" value="ECO:0007669"/>
    <property type="project" value="TreeGrafter"/>
</dbReference>
<dbReference type="PANTHER" id="PTHR42850">
    <property type="entry name" value="METALLOPHOSPHOESTERASE"/>
    <property type="match status" value="1"/>
</dbReference>
<dbReference type="AlphaFoldDB" id="A0A2A2TGE3"/>
<dbReference type="InterPro" id="IPR050126">
    <property type="entry name" value="Ap4A_hydrolase"/>
</dbReference>
<organism evidence="2 3">
    <name type="scientific">Brunnivagina elsteri CCALA 953</name>
    <dbReference type="NCBI Taxonomy" id="987040"/>
    <lineage>
        <taxon>Bacteria</taxon>
        <taxon>Bacillati</taxon>
        <taxon>Cyanobacteriota</taxon>
        <taxon>Cyanophyceae</taxon>
        <taxon>Nostocales</taxon>
        <taxon>Calotrichaceae</taxon>
        <taxon>Brunnivagina</taxon>
    </lineage>
</organism>
<gene>
    <name evidence="2" type="ORF">CK510_17310</name>
</gene>
<name>A0A2A2TGE3_9CYAN</name>
<dbReference type="InterPro" id="IPR029052">
    <property type="entry name" value="Metallo-depent_PP-like"/>
</dbReference>
<sequence>MNALNHRRIVIGDVHGHYEGLMTLLDAIAPTSEDEVYFLGDLIDRGPQSAQVVNFVMESPYQCLLGNHEMMLVNILTEGNNQAPMLQAWLYSGGQATVASYKQAIVPHSHVEWFMSLPTYLDLGDIWLVHAGIDPSMPLSKQTSEQFCWVREEFHSIQKPFFKDKLIIIGHTITFTMPGVNPGQLAQGRGWLDIDTGAYHPRSGWLTGLDITNNMVYQVNVLKKMTRVLSLEEATAHVNPNDIKSTNQRRGMETRG</sequence>
<dbReference type="PANTHER" id="PTHR42850:SF4">
    <property type="entry name" value="ZINC-DEPENDENT ENDOPOLYPHOSPHATASE"/>
    <property type="match status" value="1"/>
</dbReference>
<dbReference type="Proteomes" id="UP000218238">
    <property type="component" value="Unassembled WGS sequence"/>
</dbReference>
<dbReference type="Pfam" id="PF00149">
    <property type="entry name" value="Metallophos"/>
    <property type="match status" value="1"/>
</dbReference>
<dbReference type="Gene3D" id="3.60.21.10">
    <property type="match status" value="1"/>
</dbReference>
<reference evidence="2 3" key="1">
    <citation type="submission" date="2017-08" db="EMBL/GenBank/DDBJ databases">
        <title>Draft genome sequence of filamentous cyanobacterium Calothrix elsteri CCALA 953.</title>
        <authorList>
            <person name="Gagunashvili A.N."/>
            <person name="Elster J."/>
            <person name="Andresson O.S."/>
        </authorList>
    </citation>
    <scope>NUCLEOTIDE SEQUENCE [LARGE SCALE GENOMIC DNA]</scope>
    <source>
        <strain evidence="2 3">CCALA 953</strain>
    </source>
</reference>
<feature type="domain" description="Calcineurin-like phosphoesterase" evidence="1">
    <location>
        <begin position="9"/>
        <end position="172"/>
    </location>
</feature>
<dbReference type="GO" id="GO:0016791">
    <property type="term" value="F:phosphatase activity"/>
    <property type="evidence" value="ECO:0007669"/>
    <property type="project" value="TreeGrafter"/>
</dbReference>
<comment type="caution">
    <text evidence="2">The sequence shown here is derived from an EMBL/GenBank/DDBJ whole genome shotgun (WGS) entry which is preliminary data.</text>
</comment>
<evidence type="ECO:0000313" key="2">
    <source>
        <dbReference type="EMBL" id="PAX52814.1"/>
    </source>
</evidence>
<evidence type="ECO:0000313" key="3">
    <source>
        <dbReference type="Proteomes" id="UP000218238"/>
    </source>
</evidence>
<evidence type="ECO:0000259" key="1">
    <source>
        <dbReference type="Pfam" id="PF00149"/>
    </source>
</evidence>
<dbReference type="CDD" id="cd00144">
    <property type="entry name" value="MPP_PPP_family"/>
    <property type="match status" value="1"/>
</dbReference>
<dbReference type="GO" id="GO:0005737">
    <property type="term" value="C:cytoplasm"/>
    <property type="evidence" value="ECO:0007669"/>
    <property type="project" value="TreeGrafter"/>
</dbReference>
<dbReference type="SUPFAM" id="SSF56300">
    <property type="entry name" value="Metallo-dependent phosphatases"/>
    <property type="match status" value="1"/>
</dbReference>
<dbReference type="OrthoDB" id="384253at2"/>
<protein>
    <submittedName>
        <fullName evidence="2">Serine/threonine protein phosphatase</fullName>
    </submittedName>
</protein>
<dbReference type="EMBL" id="NTFS01000197">
    <property type="protein sequence ID" value="PAX52814.1"/>
    <property type="molecule type" value="Genomic_DNA"/>
</dbReference>
<dbReference type="RefSeq" id="WP_095722893.1">
    <property type="nucleotide sequence ID" value="NZ_NTFS01000197.1"/>
</dbReference>
<dbReference type="InterPro" id="IPR004843">
    <property type="entry name" value="Calcineurin-like_PHP"/>
</dbReference>
<keyword evidence="3" id="KW-1185">Reference proteome</keyword>
<accession>A0A2A2TGE3</accession>
<proteinExistence type="predicted"/>
<dbReference type="GO" id="GO:0110154">
    <property type="term" value="P:RNA decapping"/>
    <property type="evidence" value="ECO:0007669"/>
    <property type="project" value="TreeGrafter"/>
</dbReference>